<dbReference type="Proteomes" id="UP000319767">
    <property type="component" value="Segment"/>
</dbReference>
<evidence type="ECO:0000256" key="1">
    <source>
        <dbReference type="SAM" id="Coils"/>
    </source>
</evidence>
<feature type="domain" description="KilA-N" evidence="2">
    <location>
        <begin position="14"/>
        <end position="119"/>
    </location>
</feature>
<dbReference type="PROSITE" id="PS51301">
    <property type="entry name" value="KILA_N"/>
    <property type="match status" value="1"/>
</dbReference>
<gene>
    <name evidence="3" type="primary">SWPV2-098</name>
</gene>
<feature type="coiled-coil region" evidence="1">
    <location>
        <begin position="163"/>
        <end position="190"/>
    </location>
</feature>
<dbReference type="EMBL" id="KX857215">
    <property type="protein sequence ID" value="ARE67321.1"/>
    <property type="molecule type" value="Genomic_DNA"/>
</dbReference>
<accession>A0A1V0QG57</accession>
<sequence length="190" mass="22881">MDFTRNITRHIDNNFCCIRYGNLELIMSKFNGYVNATKLCNLGNKRFRNWRRLQSSKELIKTLSNNNNDKVMIEVGLISNNVYKYELVGTYVHPDLVPYIVLWTFPNIAIIYSDIINRYLSNYFNYFNVRYNCVNPVYCFKYNYDIKFKKNTRMVGERYKTYTENLKDQNKILEYRIAKLEEKIKDLTTE</sequence>
<proteinExistence type="predicted"/>
<dbReference type="InterPro" id="IPR018004">
    <property type="entry name" value="KilA/APSES_HTH"/>
</dbReference>
<dbReference type="InterPro" id="IPR017880">
    <property type="entry name" value="KilA_N"/>
</dbReference>
<evidence type="ECO:0000259" key="2">
    <source>
        <dbReference type="PROSITE" id="PS51301"/>
    </source>
</evidence>
<name>A0A1V0QG57_CNPV</name>
<protein>
    <submittedName>
        <fullName evidence="3">SWPV2-ORF098</fullName>
    </submittedName>
</protein>
<reference evidence="3" key="1">
    <citation type="journal article" date="2017" name="BMC Genomics">
        <title>Genomic characterization of two novel pathogenic avipoxviruses isolated from pacific shearwaters (Ardenna spp.).</title>
        <authorList>
            <person name="Sarker S."/>
            <person name="Das S."/>
            <person name="Lavers J.L."/>
            <person name="Hutton I."/>
            <person name="Helbig K."/>
            <person name="Imbery J."/>
            <person name="Upton C."/>
            <person name="Raidal S.R."/>
        </authorList>
    </citation>
    <scope>NUCLEOTIDE SEQUENCE [LARGE SCALE GENOMIC DNA]</scope>
    <source>
        <strain evidence="3">SWPV-2</strain>
    </source>
</reference>
<organism evidence="3">
    <name type="scientific">Shearwaterpox virus</name>
    <dbReference type="NCBI Taxonomy" id="1974596"/>
    <lineage>
        <taxon>Viruses</taxon>
        <taxon>Varidnaviria</taxon>
        <taxon>Bamfordvirae</taxon>
        <taxon>Nucleocytoviricota</taxon>
        <taxon>Pokkesviricetes</taxon>
        <taxon>Chitovirales</taxon>
        <taxon>Poxviridae</taxon>
        <taxon>Chordopoxvirinae</taxon>
        <taxon>Avipoxvirus</taxon>
        <taxon>Avipoxvirus canarypox</taxon>
        <taxon>Canarypox virus</taxon>
    </lineage>
</organism>
<keyword evidence="1" id="KW-0175">Coiled coil</keyword>
<evidence type="ECO:0000313" key="3">
    <source>
        <dbReference type="EMBL" id="ARE67321.1"/>
    </source>
</evidence>
<dbReference type="Pfam" id="PF04383">
    <property type="entry name" value="KilA-N"/>
    <property type="match status" value="1"/>
</dbReference>